<feature type="non-terminal residue" evidence="2">
    <location>
        <position position="124"/>
    </location>
</feature>
<protein>
    <submittedName>
        <fullName evidence="2">4625_t:CDS:1</fullName>
    </submittedName>
</protein>
<sequence length="124" mass="14877">YEVDEARWLEKEYSIANQIWLNLDIVVRKRITIENLYTSLTGGKEADRYKKRNYMARGLIGGINDSFFQEEIWLQHCNKKVQKKNSVGKGINKGEEGNPYKRFENRPRRQKSEDKRWDSFKEKM</sequence>
<gene>
    <name evidence="2" type="ORF">GMARGA_LOCUS41483</name>
</gene>
<evidence type="ECO:0000313" key="3">
    <source>
        <dbReference type="Proteomes" id="UP000789901"/>
    </source>
</evidence>
<name>A0ABN7XBU3_GIGMA</name>
<comment type="caution">
    <text evidence="2">The sequence shown here is derived from an EMBL/GenBank/DDBJ whole genome shotgun (WGS) entry which is preliminary data.</text>
</comment>
<reference evidence="2 3" key="1">
    <citation type="submission" date="2021-06" db="EMBL/GenBank/DDBJ databases">
        <authorList>
            <person name="Kallberg Y."/>
            <person name="Tangrot J."/>
            <person name="Rosling A."/>
        </authorList>
    </citation>
    <scope>NUCLEOTIDE SEQUENCE [LARGE SCALE GENOMIC DNA]</scope>
    <source>
        <strain evidence="2 3">120-4 pot B 10/14</strain>
    </source>
</reference>
<feature type="non-terminal residue" evidence="2">
    <location>
        <position position="1"/>
    </location>
</feature>
<proteinExistence type="predicted"/>
<organism evidence="2 3">
    <name type="scientific">Gigaspora margarita</name>
    <dbReference type="NCBI Taxonomy" id="4874"/>
    <lineage>
        <taxon>Eukaryota</taxon>
        <taxon>Fungi</taxon>
        <taxon>Fungi incertae sedis</taxon>
        <taxon>Mucoromycota</taxon>
        <taxon>Glomeromycotina</taxon>
        <taxon>Glomeromycetes</taxon>
        <taxon>Diversisporales</taxon>
        <taxon>Gigasporaceae</taxon>
        <taxon>Gigaspora</taxon>
    </lineage>
</organism>
<keyword evidence="3" id="KW-1185">Reference proteome</keyword>
<evidence type="ECO:0000256" key="1">
    <source>
        <dbReference type="SAM" id="MobiDB-lite"/>
    </source>
</evidence>
<dbReference type="EMBL" id="CAJVQB010114822">
    <property type="protein sequence ID" value="CAG8852662.1"/>
    <property type="molecule type" value="Genomic_DNA"/>
</dbReference>
<feature type="compositionally biased region" description="Basic and acidic residues" evidence="1">
    <location>
        <begin position="92"/>
        <end position="124"/>
    </location>
</feature>
<evidence type="ECO:0000313" key="2">
    <source>
        <dbReference type="EMBL" id="CAG8852662.1"/>
    </source>
</evidence>
<dbReference type="Proteomes" id="UP000789901">
    <property type="component" value="Unassembled WGS sequence"/>
</dbReference>
<accession>A0ABN7XBU3</accession>
<feature type="region of interest" description="Disordered" evidence="1">
    <location>
        <begin position="83"/>
        <end position="124"/>
    </location>
</feature>